<evidence type="ECO:0000313" key="3">
    <source>
        <dbReference type="Proteomes" id="UP000050741"/>
    </source>
</evidence>
<dbReference type="WBParaSite" id="GPLIN_001622200">
    <property type="protein sequence ID" value="GPLIN_001622200"/>
    <property type="gene ID" value="GPLIN_001622200"/>
</dbReference>
<accession>A0A183CTL4</accession>
<reference evidence="3" key="1">
    <citation type="submission" date="2013-12" db="EMBL/GenBank/DDBJ databases">
        <authorList>
            <person name="Aslett M."/>
        </authorList>
    </citation>
    <scope>NUCLEOTIDE SEQUENCE [LARGE SCALE GENOMIC DNA]</scope>
    <source>
        <strain evidence="3">Lindley</strain>
    </source>
</reference>
<reference evidence="4" key="3">
    <citation type="submission" date="2016-06" db="UniProtKB">
        <authorList>
            <consortium name="WormBaseParasite"/>
        </authorList>
    </citation>
    <scope>IDENTIFICATION</scope>
</reference>
<evidence type="ECO:0000256" key="2">
    <source>
        <dbReference type="SAM" id="Phobius"/>
    </source>
</evidence>
<name>A0A183CTL4_GLOPA</name>
<evidence type="ECO:0000313" key="4">
    <source>
        <dbReference type="WBParaSite" id="GPLIN_001622200"/>
    </source>
</evidence>
<dbReference type="Proteomes" id="UP000050741">
    <property type="component" value="Unassembled WGS sequence"/>
</dbReference>
<feature type="transmembrane region" description="Helical" evidence="2">
    <location>
        <begin position="12"/>
        <end position="36"/>
    </location>
</feature>
<sequence length="81" mass="8842">GRELCRWPFAVRVLLEVLLLLLLLLLQVILLVLPVFEHSATSNTNSSGEVLGPGLEAAASSPPLRPPHDRQQFRPGAYSSN</sequence>
<organism evidence="3 4">
    <name type="scientific">Globodera pallida</name>
    <name type="common">Potato cyst nematode worm</name>
    <name type="synonym">Heterodera pallida</name>
    <dbReference type="NCBI Taxonomy" id="36090"/>
    <lineage>
        <taxon>Eukaryota</taxon>
        <taxon>Metazoa</taxon>
        <taxon>Ecdysozoa</taxon>
        <taxon>Nematoda</taxon>
        <taxon>Chromadorea</taxon>
        <taxon>Rhabditida</taxon>
        <taxon>Tylenchina</taxon>
        <taxon>Tylenchomorpha</taxon>
        <taxon>Tylenchoidea</taxon>
        <taxon>Heteroderidae</taxon>
        <taxon>Heteroderinae</taxon>
        <taxon>Globodera</taxon>
    </lineage>
</organism>
<feature type="region of interest" description="Disordered" evidence="1">
    <location>
        <begin position="41"/>
        <end position="81"/>
    </location>
</feature>
<dbReference type="AlphaFoldDB" id="A0A183CTL4"/>
<keyword evidence="3" id="KW-1185">Reference proteome</keyword>
<reference evidence="3" key="2">
    <citation type="submission" date="2014-05" db="EMBL/GenBank/DDBJ databases">
        <title>The genome and life-stage specific transcriptomes of Globodera pallida elucidate key aspects of plant parasitism by a cyst nematode.</title>
        <authorList>
            <person name="Cotton J.A."/>
            <person name="Lilley C.J."/>
            <person name="Jones L.M."/>
            <person name="Kikuchi T."/>
            <person name="Reid A.J."/>
            <person name="Thorpe P."/>
            <person name="Tsai I.J."/>
            <person name="Beasley H."/>
            <person name="Blok V."/>
            <person name="Cock P.J.A."/>
            <person name="Van den Akker S.E."/>
            <person name="Holroyd N."/>
            <person name="Hunt M."/>
            <person name="Mantelin S."/>
            <person name="Naghra H."/>
            <person name="Pain A."/>
            <person name="Palomares-Rius J.E."/>
            <person name="Zarowiecki M."/>
            <person name="Berriman M."/>
            <person name="Jones J.T."/>
            <person name="Urwin P.E."/>
        </authorList>
    </citation>
    <scope>NUCLEOTIDE SEQUENCE [LARGE SCALE GENOMIC DNA]</scope>
    <source>
        <strain evidence="3">Lindley</strain>
    </source>
</reference>
<proteinExistence type="predicted"/>
<keyword evidence="2" id="KW-0812">Transmembrane</keyword>
<evidence type="ECO:0000256" key="1">
    <source>
        <dbReference type="SAM" id="MobiDB-lite"/>
    </source>
</evidence>
<keyword evidence="2" id="KW-0472">Membrane</keyword>
<protein>
    <submittedName>
        <fullName evidence="4">Uncharacterized protein</fullName>
    </submittedName>
</protein>
<keyword evidence="2" id="KW-1133">Transmembrane helix</keyword>